<dbReference type="Pfam" id="PF18818">
    <property type="entry name" value="MPTase-PolyVal"/>
    <property type="match status" value="1"/>
</dbReference>
<dbReference type="InterPro" id="IPR041459">
    <property type="entry name" value="MPTase-PolyVal"/>
</dbReference>
<organism evidence="3 4">
    <name type="scientific">Segatella copri</name>
    <dbReference type="NCBI Taxonomy" id="165179"/>
    <lineage>
        <taxon>Bacteria</taxon>
        <taxon>Pseudomonadati</taxon>
        <taxon>Bacteroidota</taxon>
        <taxon>Bacteroidia</taxon>
        <taxon>Bacteroidales</taxon>
        <taxon>Prevotellaceae</taxon>
        <taxon>Segatella</taxon>
    </lineage>
</organism>
<name>A0A414TSX2_9BACT</name>
<dbReference type="AlphaFoldDB" id="A0A414TSX2"/>
<feature type="domain" description="N-terminal" evidence="1">
    <location>
        <begin position="5"/>
        <end position="135"/>
    </location>
</feature>
<gene>
    <name evidence="3" type="ORF">DW250_05515</name>
</gene>
<proteinExistence type="predicted"/>
<dbReference type="Proteomes" id="UP000286501">
    <property type="component" value="Unassembled WGS sequence"/>
</dbReference>
<feature type="domain" description="Polyvalent protein metallopeptidase" evidence="2">
    <location>
        <begin position="197"/>
        <end position="311"/>
    </location>
</feature>
<sequence length="339" mass="38856">MKTDNVLEHFAEMMISRMQKMKAGDWKMGWFTTSYGGNPVNLGGREYNGMNSFFLFLCMMDEERFKYPIFATFNQIKALGASVNKGEKSFPVLFWSIQYKDKNGNKITEDSYNGMTRSAQLDCKVQPFLKSYNVFNLSQTNLEELAPKTIQKLKDKFSLKDKNELPTDTAGMYVNEKIDDMLLYQKWLCPIRYDKYSSGAFYRVGVDDITTPLKSQFKKGNTEQEIFEDGQEYYSTLLHEMVHSTGHKSRLDRGFENEKGEKDYAREELVAELGAALIGNVLGFSSRILDNNAAYLDGWISKLKKQPKFIVSVLTDVNKAAKMVLEIVNKEKAQLLMPA</sequence>
<protein>
    <submittedName>
        <fullName evidence="3">DUF1738 domain-containing protein</fullName>
    </submittedName>
</protein>
<evidence type="ECO:0000259" key="1">
    <source>
        <dbReference type="Pfam" id="PF08401"/>
    </source>
</evidence>
<comment type="caution">
    <text evidence="3">The sequence shown here is derived from an EMBL/GenBank/DDBJ whole genome shotgun (WGS) entry which is preliminary data.</text>
</comment>
<evidence type="ECO:0000259" key="2">
    <source>
        <dbReference type="Pfam" id="PF18818"/>
    </source>
</evidence>
<dbReference type="GO" id="GO:0003697">
    <property type="term" value="F:single-stranded DNA binding"/>
    <property type="evidence" value="ECO:0007669"/>
    <property type="project" value="InterPro"/>
</dbReference>
<evidence type="ECO:0000313" key="4">
    <source>
        <dbReference type="Proteomes" id="UP000286501"/>
    </source>
</evidence>
<dbReference type="RefSeq" id="WP_118200578.1">
    <property type="nucleotide sequence ID" value="NZ_QRIE01000005.1"/>
</dbReference>
<dbReference type="Pfam" id="PF08401">
    <property type="entry name" value="ArdcN"/>
    <property type="match status" value="1"/>
</dbReference>
<dbReference type="EMBL" id="QRIN01000016">
    <property type="protein sequence ID" value="RHG67114.1"/>
    <property type="molecule type" value="Genomic_DNA"/>
</dbReference>
<reference evidence="3 4" key="1">
    <citation type="submission" date="2018-08" db="EMBL/GenBank/DDBJ databases">
        <title>A genome reference for cultivated species of the human gut microbiota.</title>
        <authorList>
            <person name="Zou Y."/>
            <person name="Xue W."/>
            <person name="Luo G."/>
        </authorList>
    </citation>
    <scope>NUCLEOTIDE SEQUENCE [LARGE SCALE GENOMIC DNA]</scope>
    <source>
        <strain evidence="3 4">AM22-1</strain>
    </source>
</reference>
<accession>A0A414TSX2</accession>
<evidence type="ECO:0000313" key="3">
    <source>
        <dbReference type="EMBL" id="RHG67114.1"/>
    </source>
</evidence>
<dbReference type="InterPro" id="IPR013610">
    <property type="entry name" value="ArdC_N"/>
</dbReference>